<keyword evidence="2" id="KW-1185">Reference proteome</keyword>
<dbReference type="Proteomes" id="UP000242432">
    <property type="component" value="Unassembled WGS sequence"/>
</dbReference>
<sequence>MSIKKEIKTIRKEIFSNEKSDKVAEEMAKRVDWLKSENPEEKELRFRVFMGAALYDTMRGCNTKGAFFNENSWSEKTLNTLREKAKKYEEIALKTEEAPAYYYCGRPLVKSISQSVQKAKREKLIFSKNKEALKLRFNIILACEYYSFFSDRDSNLEAGFDYQYETEKLMANDPDFINNLVARAHALEKRIDENGLAAIPESFFFIKPVTVHKLNKIRKNYLTKVKSLPSDTLLKLAESYKNTVIEFLKKIGEEDKADSVKYELIEGDPENYISLKWIAIIRGIGAEIEDEVFICSKGFTFSTGEPFEKIYRKRNWWMKVEQFDEWMIASD</sequence>
<reference evidence="2" key="1">
    <citation type="submission" date="2017-02" db="EMBL/GenBank/DDBJ databases">
        <authorList>
            <person name="Varghese N."/>
            <person name="Submissions S."/>
        </authorList>
    </citation>
    <scope>NUCLEOTIDE SEQUENCE [LARGE SCALE GENOMIC DNA]</scope>
    <source>
        <strain evidence="2">DSM 3072</strain>
    </source>
</reference>
<organism evidence="1 2">
    <name type="scientific">Succinivibrio dextrinosolvens DSM 3072</name>
    <dbReference type="NCBI Taxonomy" id="1123324"/>
    <lineage>
        <taxon>Bacteria</taxon>
        <taxon>Pseudomonadati</taxon>
        <taxon>Pseudomonadota</taxon>
        <taxon>Gammaproteobacteria</taxon>
        <taxon>Aeromonadales</taxon>
        <taxon>Succinivibrionaceae</taxon>
        <taxon>Succinivibrio</taxon>
    </lineage>
</organism>
<proteinExistence type="predicted"/>
<gene>
    <name evidence="1" type="ORF">SAMN02745213_00323</name>
</gene>
<protein>
    <submittedName>
        <fullName evidence="1">Uncharacterized protein</fullName>
    </submittedName>
</protein>
<name>A0A1T4UZG4_9GAMM</name>
<dbReference type="EMBL" id="FUXX01000003">
    <property type="protein sequence ID" value="SKA58034.1"/>
    <property type="molecule type" value="Genomic_DNA"/>
</dbReference>
<dbReference type="AlphaFoldDB" id="A0A1T4UZG4"/>
<evidence type="ECO:0000313" key="1">
    <source>
        <dbReference type="EMBL" id="SKA58034.1"/>
    </source>
</evidence>
<accession>A0A1T4UZG4</accession>
<dbReference type="RefSeq" id="WP_078927941.1">
    <property type="nucleotide sequence ID" value="NZ_FUXX01000003.1"/>
</dbReference>
<evidence type="ECO:0000313" key="2">
    <source>
        <dbReference type="Proteomes" id="UP000242432"/>
    </source>
</evidence>